<dbReference type="Gene3D" id="3.10.580.10">
    <property type="entry name" value="CBS-domain"/>
    <property type="match status" value="2"/>
</dbReference>
<evidence type="ECO:0000256" key="1">
    <source>
        <dbReference type="ARBA" id="ARBA00023122"/>
    </source>
</evidence>
<dbReference type="PROSITE" id="PS51371">
    <property type="entry name" value="CBS"/>
    <property type="match status" value="2"/>
</dbReference>
<dbReference type="Pfam" id="PF00571">
    <property type="entry name" value="CBS"/>
    <property type="match status" value="3"/>
</dbReference>
<feature type="region of interest" description="Disordered" evidence="3">
    <location>
        <begin position="50"/>
        <end position="95"/>
    </location>
</feature>
<keyword evidence="1 2" id="KW-0129">CBS domain</keyword>
<evidence type="ECO:0000313" key="5">
    <source>
        <dbReference type="EnsemblProtists" id="EOD23718"/>
    </source>
</evidence>
<dbReference type="GeneID" id="17269265"/>
<dbReference type="CDD" id="cd02205">
    <property type="entry name" value="CBS_pair_SF"/>
    <property type="match status" value="1"/>
</dbReference>
<feature type="compositionally biased region" description="Low complexity" evidence="3">
    <location>
        <begin position="75"/>
        <end position="84"/>
    </location>
</feature>
<reference evidence="6" key="1">
    <citation type="journal article" date="2013" name="Nature">
        <title>Pan genome of the phytoplankton Emiliania underpins its global distribution.</title>
        <authorList>
            <person name="Read B.A."/>
            <person name="Kegel J."/>
            <person name="Klute M.J."/>
            <person name="Kuo A."/>
            <person name="Lefebvre S.C."/>
            <person name="Maumus F."/>
            <person name="Mayer C."/>
            <person name="Miller J."/>
            <person name="Monier A."/>
            <person name="Salamov A."/>
            <person name="Young J."/>
            <person name="Aguilar M."/>
            <person name="Claverie J.M."/>
            <person name="Frickenhaus S."/>
            <person name="Gonzalez K."/>
            <person name="Herman E.K."/>
            <person name="Lin Y.C."/>
            <person name="Napier J."/>
            <person name="Ogata H."/>
            <person name="Sarno A.F."/>
            <person name="Shmutz J."/>
            <person name="Schroeder D."/>
            <person name="de Vargas C."/>
            <person name="Verret F."/>
            <person name="von Dassow P."/>
            <person name="Valentin K."/>
            <person name="Van de Peer Y."/>
            <person name="Wheeler G."/>
            <person name="Dacks J.B."/>
            <person name="Delwiche C.F."/>
            <person name="Dyhrman S.T."/>
            <person name="Glockner G."/>
            <person name="John U."/>
            <person name="Richards T."/>
            <person name="Worden A.Z."/>
            <person name="Zhang X."/>
            <person name="Grigoriev I.V."/>
            <person name="Allen A.E."/>
            <person name="Bidle K."/>
            <person name="Borodovsky M."/>
            <person name="Bowler C."/>
            <person name="Brownlee C."/>
            <person name="Cock J.M."/>
            <person name="Elias M."/>
            <person name="Gladyshev V.N."/>
            <person name="Groth M."/>
            <person name="Guda C."/>
            <person name="Hadaegh A."/>
            <person name="Iglesias-Rodriguez M.D."/>
            <person name="Jenkins J."/>
            <person name="Jones B.M."/>
            <person name="Lawson T."/>
            <person name="Leese F."/>
            <person name="Lindquist E."/>
            <person name="Lobanov A."/>
            <person name="Lomsadze A."/>
            <person name="Malik S.B."/>
            <person name="Marsh M.E."/>
            <person name="Mackinder L."/>
            <person name="Mock T."/>
            <person name="Mueller-Roeber B."/>
            <person name="Pagarete A."/>
            <person name="Parker M."/>
            <person name="Probert I."/>
            <person name="Quesneville H."/>
            <person name="Raines C."/>
            <person name="Rensing S.A."/>
            <person name="Riano-Pachon D.M."/>
            <person name="Richier S."/>
            <person name="Rokitta S."/>
            <person name="Shiraiwa Y."/>
            <person name="Soanes D.M."/>
            <person name="van der Giezen M."/>
            <person name="Wahlund T.M."/>
            <person name="Williams B."/>
            <person name="Wilson W."/>
            <person name="Wolfe G."/>
            <person name="Wurch L.L."/>
        </authorList>
    </citation>
    <scope>NUCLEOTIDE SEQUENCE</scope>
</reference>
<dbReference type="HOGENOM" id="CLU_601927_0_0_1"/>
<dbReference type="InterPro" id="IPR046342">
    <property type="entry name" value="CBS_dom_sf"/>
</dbReference>
<proteinExistence type="predicted"/>
<dbReference type="InterPro" id="IPR000644">
    <property type="entry name" value="CBS_dom"/>
</dbReference>
<sequence length="455" mass="49182">MLPITEEPSFCVPTAALIETARRSWDALFPGEEVPQFDTEEAFLAWANSAQLGSGHSPPPPVFLAEAAPQPAPRPRGSAAAQPPDARATVRVEDASGMSWEHGSVARAKNTQKKKKMGNAQTTSLGPYFFLPFDGNEGPALEKTIGDLAPTLHRLKSVGGSGSRHVLPASASVGAAAHHLLSERLSFSLILRSDESLLGMVTERDLLRYATQAGDLSGRTSSPRAYRVSKPLPSKPAVVEWMTPADRALTVRLDDTLEHAVSLVRRGIWRHLPVVDYYGRIHSILDVRDAVEVVFGARGLDAWRGKTAADVLGHKRKRKLAWPPPGVPFEGWQVPPSDWRQQLEGYLLHSAAQHTVSSAASVEEAAQQMRSFLSYCAEPPGSGLSLVERRAAPGSGRSVASIMAPLEGVLHVSINASVGDIVDLFFAHNMRHLPVIDRGRLLGIISARDLLLPLL</sequence>
<evidence type="ECO:0000259" key="4">
    <source>
        <dbReference type="PROSITE" id="PS51371"/>
    </source>
</evidence>
<evidence type="ECO:0000256" key="3">
    <source>
        <dbReference type="SAM" id="MobiDB-lite"/>
    </source>
</evidence>
<protein>
    <recommendedName>
        <fullName evidence="4">CBS domain-containing protein</fullName>
    </recommendedName>
</protein>
<dbReference type="KEGG" id="ehx:EMIHUDRAFT_239207"/>
<feature type="domain" description="CBS" evidence="4">
    <location>
        <begin position="403"/>
        <end position="455"/>
    </location>
</feature>
<name>A0A0D3JJN3_EMIH1</name>
<dbReference type="SUPFAM" id="SSF54631">
    <property type="entry name" value="CBS-domain pair"/>
    <property type="match status" value="2"/>
</dbReference>
<dbReference type="Proteomes" id="UP000013827">
    <property type="component" value="Unassembled WGS sequence"/>
</dbReference>
<dbReference type="EnsemblProtists" id="EOD23718">
    <property type="protein sequence ID" value="EOD23718"/>
    <property type="gene ID" value="EMIHUDRAFT_239207"/>
</dbReference>
<keyword evidence="6" id="KW-1185">Reference proteome</keyword>
<dbReference type="AlphaFoldDB" id="A0A0D3JJN3"/>
<dbReference type="SMART" id="SM00116">
    <property type="entry name" value="CBS"/>
    <property type="match status" value="3"/>
</dbReference>
<dbReference type="PaxDb" id="2903-EOD23718"/>
<dbReference type="PANTHER" id="PTHR43080">
    <property type="entry name" value="CBS DOMAIN-CONTAINING PROTEIN CBSX3, MITOCHONDRIAL"/>
    <property type="match status" value="1"/>
</dbReference>
<accession>A0A0D3JJN3</accession>
<dbReference type="RefSeq" id="XP_005776147.1">
    <property type="nucleotide sequence ID" value="XM_005776090.1"/>
</dbReference>
<organism evidence="5 6">
    <name type="scientific">Emiliania huxleyi (strain CCMP1516)</name>
    <dbReference type="NCBI Taxonomy" id="280463"/>
    <lineage>
        <taxon>Eukaryota</taxon>
        <taxon>Haptista</taxon>
        <taxon>Haptophyta</taxon>
        <taxon>Prymnesiophyceae</taxon>
        <taxon>Isochrysidales</taxon>
        <taxon>Noelaerhabdaceae</taxon>
        <taxon>Emiliania</taxon>
    </lineage>
</organism>
<reference evidence="5" key="2">
    <citation type="submission" date="2024-10" db="UniProtKB">
        <authorList>
            <consortium name="EnsemblProtists"/>
        </authorList>
    </citation>
    <scope>IDENTIFICATION</scope>
</reference>
<dbReference type="PANTHER" id="PTHR43080:SF2">
    <property type="entry name" value="CBS DOMAIN-CONTAINING PROTEIN"/>
    <property type="match status" value="1"/>
</dbReference>
<feature type="domain" description="CBS" evidence="4">
    <location>
        <begin position="242"/>
        <end position="302"/>
    </location>
</feature>
<evidence type="ECO:0000313" key="6">
    <source>
        <dbReference type="Proteomes" id="UP000013827"/>
    </source>
</evidence>
<dbReference type="InterPro" id="IPR051257">
    <property type="entry name" value="Diverse_CBS-Domain"/>
</dbReference>
<evidence type="ECO:0000256" key="2">
    <source>
        <dbReference type="PROSITE-ProRule" id="PRU00703"/>
    </source>
</evidence>